<keyword evidence="3" id="KW-0813">Transport</keyword>
<evidence type="ECO:0000256" key="5">
    <source>
        <dbReference type="ARBA" id="ARBA00022692"/>
    </source>
</evidence>
<comment type="similarity">
    <text evidence="2">Belongs to the EamA transporter family.</text>
</comment>
<gene>
    <name evidence="11" type="ORF">ATL31_1192</name>
</gene>
<evidence type="ECO:0000256" key="1">
    <source>
        <dbReference type="ARBA" id="ARBA00004651"/>
    </source>
</evidence>
<dbReference type="Pfam" id="PF00892">
    <property type="entry name" value="EamA"/>
    <property type="match status" value="1"/>
</dbReference>
<evidence type="ECO:0000256" key="9">
    <source>
        <dbReference type="SAM" id="Phobius"/>
    </source>
</evidence>
<evidence type="ECO:0000256" key="6">
    <source>
        <dbReference type="ARBA" id="ARBA00022989"/>
    </source>
</evidence>
<feature type="region of interest" description="Disordered" evidence="8">
    <location>
        <begin position="1"/>
        <end position="20"/>
    </location>
</feature>
<reference evidence="11 12" key="1">
    <citation type="submission" date="2017-12" db="EMBL/GenBank/DDBJ databases">
        <title>Sequencing the genomes of 1000 Actinobacteria strains.</title>
        <authorList>
            <person name="Klenk H.-P."/>
        </authorList>
    </citation>
    <scope>NUCLEOTIDE SEQUENCE [LARGE SCALE GENOMIC DNA]</scope>
    <source>
        <strain evidence="11 12">DSM 12806</strain>
    </source>
</reference>
<feature type="transmembrane region" description="Helical" evidence="9">
    <location>
        <begin position="205"/>
        <end position="227"/>
    </location>
</feature>
<dbReference type="GO" id="GO:0005886">
    <property type="term" value="C:plasma membrane"/>
    <property type="evidence" value="ECO:0007669"/>
    <property type="project" value="UniProtKB-SubCell"/>
</dbReference>
<dbReference type="NCBIfam" id="TIGR00688">
    <property type="entry name" value="rarD"/>
    <property type="match status" value="1"/>
</dbReference>
<evidence type="ECO:0000256" key="7">
    <source>
        <dbReference type="ARBA" id="ARBA00023136"/>
    </source>
</evidence>
<evidence type="ECO:0000259" key="10">
    <source>
        <dbReference type="Pfam" id="PF00892"/>
    </source>
</evidence>
<sequence>MSGGASEPSGSPASEPGDDAATDAAVEAAAEVRRGTGYGFLAYGIWGLFPLYFAALAPAGAFEILAHRILWTLAVCALVLAVRRDLGWVRGVLGRRRLVAGITVAGLLIAANWTIYVLAVLTGRTYEAALGYFLNPIVTVALGVVVLGERLRPLQWVAVGIGALASVWLAVAGGVVPWIPLVLAFSFGLYGLVKKKVGASLPAMHSLAAETAALSPVAVVVLVVLGAQGATTFTGHGAGHTTLLVLSGVVTAVPLLLFAAAARRIPLVTVGLIQFVTPVLQLAVGVTLLGEDVSGRLWVGFGIVWVALAVLSYDSLVAGHSARRARRAGPAQPEPTV</sequence>
<feature type="transmembrane region" description="Helical" evidence="9">
    <location>
        <begin position="129"/>
        <end position="147"/>
    </location>
</feature>
<feature type="transmembrane region" description="Helical" evidence="9">
    <location>
        <begin position="154"/>
        <end position="171"/>
    </location>
</feature>
<evidence type="ECO:0000256" key="8">
    <source>
        <dbReference type="SAM" id="MobiDB-lite"/>
    </source>
</evidence>
<evidence type="ECO:0000256" key="2">
    <source>
        <dbReference type="ARBA" id="ARBA00007362"/>
    </source>
</evidence>
<dbReference type="InterPro" id="IPR004626">
    <property type="entry name" value="RarD"/>
</dbReference>
<feature type="transmembrane region" description="Helical" evidence="9">
    <location>
        <begin position="267"/>
        <end position="289"/>
    </location>
</feature>
<evidence type="ECO:0000313" key="11">
    <source>
        <dbReference type="EMBL" id="PKW26381.1"/>
    </source>
</evidence>
<keyword evidence="7 9" id="KW-0472">Membrane</keyword>
<evidence type="ECO:0000256" key="3">
    <source>
        <dbReference type="ARBA" id="ARBA00022448"/>
    </source>
</evidence>
<organism evidence="11 12">
    <name type="scientific">Phycicoccus duodecadis</name>
    <dbReference type="NCBI Taxonomy" id="173053"/>
    <lineage>
        <taxon>Bacteria</taxon>
        <taxon>Bacillati</taxon>
        <taxon>Actinomycetota</taxon>
        <taxon>Actinomycetes</taxon>
        <taxon>Micrococcales</taxon>
        <taxon>Intrasporangiaceae</taxon>
        <taxon>Phycicoccus</taxon>
    </lineage>
</organism>
<feature type="transmembrane region" description="Helical" evidence="9">
    <location>
        <begin position="295"/>
        <end position="317"/>
    </location>
</feature>
<dbReference type="SUPFAM" id="SSF103481">
    <property type="entry name" value="Multidrug resistance efflux transporter EmrE"/>
    <property type="match status" value="2"/>
</dbReference>
<feature type="transmembrane region" description="Helical" evidence="9">
    <location>
        <begin position="68"/>
        <end position="86"/>
    </location>
</feature>
<feature type="transmembrane region" description="Helical" evidence="9">
    <location>
        <begin position="239"/>
        <end position="260"/>
    </location>
</feature>
<comment type="subcellular location">
    <subcellularLocation>
        <location evidence="1">Cell membrane</location>
        <topology evidence="1">Multi-pass membrane protein</topology>
    </subcellularLocation>
</comment>
<dbReference type="PANTHER" id="PTHR22911">
    <property type="entry name" value="ACYL-MALONYL CONDENSING ENZYME-RELATED"/>
    <property type="match status" value="1"/>
</dbReference>
<feature type="transmembrane region" description="Helical" evidence="9">
    <location>
        <begin position="177"/>
        <end position="193"/>
    </location>
</feature>
<dbReference type="InterPro" id="IPR000620">
    <property type="entry name" value="EamA_dom"/>
</dbReference>
<dbReference type="EMBL" id="PJNE01000001">
    <property type="protein sequence ID" value="PKW26381.1"/>
    <property type="molecule type" value="Genomic_DNA"/>
</dbReference>
<feature type="transmembrane region" description="Helical" evidence="9">
    <location>
        <begin position="40"/>
        <end position="62"/>
    </location>
</feature>
<keyword evidence="12" id="KW-1185">Reference proteome</keyword>
<dbReference type="InterPro" id="IPR037185">
    <property type="entry name" value="EmrE-like"/>
</dbReference>
<dbReference type="PANTHER" id="PTHR22911:SF137">
    <property type="entry name" value="SOLUTE CARRIER FAMILY 35 MEMBER G2-RELATED"/>
    <property type="match status" value="1"/>
</dbReference>
<dbReference type="OrthoDB" id="369870at2"/>
<dbReference type="AlphaFoldDB" id="A0A2N3YHS0"/>
<feature type="compositionally biased region" description="Low complexity" evidence="8">
    <location>
        <begin position="1"/>
        <end position="15"/>
    </location>
</feature>
<feature type="domain" description="EamA" evidence="10">
    <location>
        <begin position="181"/>
        <end position="312"/>
    </location>
</feature>
<proteinExistence type="inferred from homology"/>
<accession>A0A2N3YHS0</accession>
<name>A0A2N3YHS0_9MICO</name>
<comment type="caution">
    <text evidence="11">The sequence shown here is derived from an EMBL/GenBank/DDBJ whole genome shotgun (WGS) entry which is preliminary data.</text>
</comment>
<evidence type="ECO:0000256" key="4">
    <source>
        <dbReference type="ARBA" id="ARBA00022475"/>
    </source>
</evidence>
<dbReference type="Proteomes" id="UP000233781">
    <property type="component" value="Unassembled WGS sequence"/>
</dbReference>
<feature type="transmembrane region" description="Helical" evidence="9">
    <location>
        <begin position="98"/>
        <end position="123"/>
    </location>
</feature>
<evidence type="ECO:0000313" key="12">
    <source>
        <dbReference type="Proteomes" id="UP000233781"/>
    </source>
</evidence>
<keyword evidence="4" id="KW-1003">Cell membrane</keyword>
<keyword evidence="5 9" id="KW-0812">Transmembrane</keyword>
<protein>
    <submittedName>
        <fullName evidence="11">Chloramphenicol-sensitive protein RarD</fullName>
    </submittedName>
</protein>
<keyword evidence="6 9" id="KW-1133">Transmembrane helix</keyword>
<dbReference type="RefSeq" id="WP_101394957.1">
    <property type="nucleotide sequence ID" value="NZ_PJNE01000001.1"/>
</dbReference>